<keyword evidence="5 7" id="KW-1133">Transmembrane helix</keyword>
<dbReference type="GO" id="GO:0004252">
    <property type="term" value="F:serine-type endopeptidase activity"/>
    <property type="evidence" value="ECO:0007669"/>
    <property type="project" value="InterPro"/>
</dbReference>
<evidence type="ECO:0000256" key="6">
    <source>
        <dbReference type="ARBA" id="ARBA00023136"/>
    </source>
</evidence>
<evidence type="ECO:0000256" key="5">
    <source>
        <dbReference type="ARBA" id="ARBA00022989"/>
    </source>
</evidence>
<keyword evidence="9" id="KW-0645">Protease</keyword>
<name>A0A1H5ZFZ3_9BACT</name>
<feature type="transmembrane region" description="Helical" evidence="7">
    <location>
        <begin position="112"/>
        <end position="138"/>
    </location>
</feature>
<reference evidence="9 10" key="1">
    <citation type="submission" date="2016-10" db="EMBL/GenBank/DDBJ databases">
        <authorList>
            <person name="de Groot N.N."/>
        </authorList>
    </citation>
    <scope>NUCLEOTIDE SEQUENCE [LARGE SCALE GENOMIC DNA]</scope>
    <source>
        <strain evidence="9 10">DSM 22489</strain>
    </source>
</reference>
<keyword evidence="3 7" id="KW-0812">Transmembrane</keyword>
<gene>
    <name evidence="9" type="ORF">SAMN05421819_2608</name>
</gene>
<evidence type="ECO:0000256" key="3">
    <source>
        <dbReference type="ARBA" id="ARBA00022692"/>
    </source>
</evidence>
<evidence type="ECO:0000256" key="2">
    <source>
        <dbReference type="ARBA" id="ARBA00009045"/>
    </source>
</evidence>
<evidence type="ECO:0000256" key="4">
    <source>
        <dbReference type="ARBA" id="ARBA00022801"/>
    </source>
</evidence>
<keyword evidence="4" id="KW-0378">Hydrolase</keyword>
<protein>
    <submittedName>
        <fullName evidence="9">Rhomboid protease GluP</fullName>
    </submittedName>
</protein>
<dbReference type="SUPFAM" id="SSF144091">
    <property type="entry name" value="Rhomboid-like"/>
    <property type="match status" value="1"/>
</dbReference>
<dbReference type="InterPro" id="IPR035952">
    <property type="entry name" value="Rhomboid-like_sf"/>
</dbReference>
<feature type="transmembrane region" description="Helical" evidence="7">
    <location>
        <begin position="150"/>
        <end position="171"/>
    </location>
</feature>
<evidence type="ECO:0000313" key="9">
    <source>
        <dbReference type="EMBL" id="SEG34665.1"/>
    </source>
</evidence>
<feature type="transmembrane region" description="Helical" evidence="7">
    <location>
        <begin position="46"/>
        <end position="67"/>
    </location>
</feature>
<sequence>MARAPQGGLSPAPGIAVNSDTPLTDAALPLEEPVSGSGEAPPAESLLAYPATYALLAVNVVVFLLMLRLGSGPILVAIRNHEWAQLFTAPFDNRTLIRFGASDASMVLGGEWWRLVTAMFVHVTLLHILLNMWCLWNLGLFGEPLLGKQGLFAVYLLTGAAGMIASLGWAVLMTLLTGTPHDIATAGASGAIFGIAGILIILLSNRKLSLPWDELRDLRRMVIFFAVANLVIGIGPDLLARFAKGVPRIDNTAHVGGFVCGLALGLPLFPRMTSARSSYRARQRWTFAVATLVLCLITYAIQAGAKG</sequence>
<proteinExistence type="inferred from homology"/>
<dbReference type="InterPro" id="IPR022764">
    <property type="entry name" value="Peptidase_S54_rhomboid_dom"/>
</dbReference>
<feature type="transmembrane region" description="Helical" evidence="7">
    <location>
        <begin position="183"/>
        <end position="203"/>
    </location>
</feature>
<feature type="transmembrane region" description="Helical" evidence="7">
    <location>
        <begin position="223"/>
        <end position="243"/>
    </location>
</feature>
<keyword evidence="10" id="KW-1185">Reference proteome</keyword>
<feature type="transmembrane region" description="Helical" evidence="7">
    <location>
        <begin position="255"/>
        <end position="273"/>
    </location>
</feature>
<dbReference type="AlphaFoldDB" id="A0A1H5ZFZ3"/>
<dbReference type="GO" id="GO:0016020">
    <property type="term" value="C:membrane"/>
    <property type="evidence" value="ECO:0007669"/>
    <property type="project" value="UniProtKB-SubCell"/>
</dbReference>
<feature type="transmembrane region" description="Helical" evidence="7">
    <location>
        <begin position="285"/>
        <end position="305"/>
    </location>
</feature>
<dbReference type="Proteomes" id="UP000236728">
    <property type="component" value="Unassembled WGS sequence"/>
</dbReference>
<evidence type="ECO:0000256" key="7">
    <source>
        <dbReference type="SAM" id="Phobius"/>
    </source>
</evidence>
<organism evidence="9 10">
    <name type="scientific">Bryocella elongata</name>
    <dbReference type="NCBI Taxonomy" id="863522"/>
    <lineage>
        <taxon>Bacteria</taxon>
        <taxon>Pseudomonadati</taxon>
        <taxon>Acidobacteriota</taxon>
        <taxon>Terriglobia</taxon>
        <taxon>Terriglobales</taxon>
        <taxon>Acidobacteriaceae</taxon>
        <taxon>Bryocella</taxon>
    </lineage>
</organism>
<evidence type="ECO:0000256" key="1">
    <source>
        <dbReference type="ARBA" id="ARBA00004141"/>
    </source>
</evidence>
<dbReference type="PANTHER" id="PTHR43731">
    <property type="entry name" value="RHOMBOID PROTEASE"/>
    <property type="match status" value="1"/>
</dbReference>
<comment type="similarity">
    <text evidence="2">Belongs to the peptidase S54 family.</text>
</comment>
<dbReference type="Gene3D" id="1.20.1540.10">
    <property type="entry name" value="Rhomboid-like"/>
    <property type="match status" value="1"/>
</dbReference>
<dbReference type="InterPro" id="IPR050925">
    <property type="entry name" value="Rhomboid_protease_S54"/>
</dbReference>
<evidence type="ECO:0000313" key="10">
    <source>
        <dbReference type="Proteomes" id="UP000236728"/>
    </source>
</evidence>
<feature type="domain" description="Peptidase S54 rhomboid" evidence="8">
    <location>
        <begin position="110"/>
        <end position="270"/>
    </location>
</feature>
<evidence type="ECO:0000259" key="8">
    <source>
        <dbReference type="Pfam" id="PF01694"/>
    </source>
</evidence>
<dbReference type="RefSeq" id="WP_235011572.1">
    <property type="nucleotide sequence ID" value="NZ_FNVA01000004.1"/>
</dbReference>
<dbReference type="Pfam" id="PF01694">
    <property type="entry name" value="Rhomboid"/>
    <property type="match status" value="1"/>
</dbReference>
<dbReference type="GO" id="GO:0006508">
    <property type="term" value="P:proteolysis"/>
    <property type="evidence" value="ECO:0007669"/>
    <property type="project" value="UniProtKB-KW"/>
</dbReference>
<keyword evidence="6 7" id="KW-0472">Membrane</keyword>
<dbReference type="EMBL" id="FNVA01000004">
    <property type="protein sequence ID" value="SEG34665.1"/>
    <property type="molecule type" value="Genomic_DNA"/>
</dbReference>
<accession>A0A1H5ZFZ3</accession>
<comment type="subcellular location">
    <subcellularLocation>
        <location evidence="1">Membrane</location>
        <topology evidence="1">Multi-pass membrane protein</topology>
    </subcellularLocation>
</comment>
<dbReference type="PANTHER" id="PTHR43731:SF14">
    <property type="entry name" value="PRESENILIN-ASSOCIATED RHOMBOID-LIKE PROTEIN, MITOCHONDRIAL"/>
    <property type="match status" value="1"/>
</dbReference>